<dbReference type="PANTHER" id="PTHR34502:SF5">
    <property type="entry name" value="DUF6594 DOMAIN-CONTAINING PROTEIN"/>
    <property type="match status" value="1"/>
</dbReference>
<feature type="transmembrane region" description="Helical" evidence="2">
    <location>
        <begin position="251"/>
        <end position="272"/>
    </location>
</feature>
<evidence type="ECO:0000259" key="3">
    <source>
        <dbReference type="Pfam" id="PF20237"/>
    </source>
</evidence>
<accession>A0A2J6TFL8</accession>
<sequence>MSFSLNPLQTDGSRTRATPQAAAQGHVQMGAFRTQVEDYPAGIPRFASLIGSHPAFNVCRRFSTVRARLLLLKQDKVTRLEKSLMDTDANETRLLFLGSSRRDTNSTRLGILTELDAALKDLDNFVMRNFQVGEMPSAPAHIVTSLRNWVEGNGSIAHEETEFLDYGHDLFTTVKYADGATSLLKPWIHGIVVRFSDLFGKPARTGISRDEHVYIFSESMLHLATRTLIALILVAILPVPIFIMHTISSNLLRVLCTFLAMLFLLAGISCLSDARTAEIFIAAATYATVLVVFLSGGAPIA</sequence>
<reference evidence="4 5" key="1">
    <citation type="submission" date="2016-04" db="EMBL/GenBank/DDBJ databases">
        <title>A degradative enzymes factory behind the ericoid mycorrhizal symbiosis.</title>
        <authorList>
            <consortium name="DOE Joint Genome Institute"/>
            <person name="Martino E."/>
            <person name="Morin E."/>
            <person name="Grelet G."/>
            <person name="Kuo A."/>
            <person name="Kohler A."/>
            <person name="Daghino S."/>
            <person name="Barry K."/>
            <person name="Choi C."/>
            <person name="Cichocki N."/>
            <person name="Clum A."/>
            <person name="Copeland A."/>
            <person name="Hainaut M."/>
            <person name="Haridas S."/>
            <person name="Labutti K."/>
            <person name="Lindquist E."/>
            <person name="Lipzen A."/>
            <person name="Khouja H.-R."/>
            <person name="Murat C."/>
            <person name="Ohm R."/>
            <person name="Olson A."/>
            <person name="Spatafora J."/>
            <person name="Veneault-Fourrey C."/>
            <person name="Henrissat B."/>
            <person name="Grigoriev I."/>
            <person name="Martin F."/>
            <person name="Perotto S."/>
        </authorList>
    </citation>
    <scope>NUCLEOTIDE SEQUENCE [LARGE SCALE GENOMIC DNA]</scope>
    <source>
        <strain evidence="4 5">E</strain>
    </source>
</reference>
<dbReference type="InterPro" id="IPR046529">
    <property type="entry name" value="DUF6594"/>
</dbReference>
<dbReference type="Pfam" id="PF20237">
    <property type="entry name" value="DUF6594"/>
    <property type="match status" value="1"/>
</dbReference>
<feature type="transmembrane region" description="Helical" evidence="2">
    <location>
        <begin position="227"/>
        <end position="245"/>
    </location>
</feature>
<dbReference type="InParanoid" id="A0A2J6TFL8"/>
<feature type="compositionally biased region" description="Polar residues" evidence="1">
    <location>
        <begin position="1"/>
        <end position="18"/>
    </location>
</feature>
<keyword evidence="2" id="KW-0812">Transmembrane</keyword>
<evidence type="ECO:0000313" key="4">
    <source>
        <dbReference type="EMBL" id="PMD61738.1"/>
    </source>
</evidence>
<keyword evidence="5" id="KW-1185">Reference proteome</keyword>
<dbReference type="PANTHER" id="PTHR34502">
    <property type="entry name" value="DUF6594 DOMAIN-CONTAINING PROTEIN-RELATED"/>
    <property type="match status" value="1"/>
</dbReference>
<dbReference type="EMBL" id="KZ613786">
    <property type="protein sequence ID" value="PMD61738.1"/>
    <property type="molecule type" value="Genomic_DNA"/>
</dbReference>
<name>A0A2J6TFL8_9HELO</name>
<evidence type="ECO:0000256" key="1">
    <source>
        <dbReference type="SAM" id="MobiDB-lite"/>
    </source>
</evidence>
<dbReference type="RefSeq" id="XP_024738642.1">
    <property type="nucleotide sequence ID" value="XM_024876881.1"/>
</dbReference>
<dbReference type="OrthoDB" id="5341582at2759"/>
<keyword evidence="2" id="KW-0472">Membrane</keyword>
<evidence type="ECO:0000313" key="5">
    <source>
        <dbReference type="Proteomes" id="UP000235371"/>
    </source>
</evidence>
<dbReference type="STRING" id="1095630.A0A2J6TFL8"/>
<keyword evidence="2" id="KW-1133">Transmembrane helix</keyword>
<dbReference type="Proteomes" id="UP000235371">
    <property type="component" value="Unassembled WGS sequence"/>
</dbReference>
<feature type="transmembrane region" description="Helical" evidence="2">
    <location>
        <begin position="279"/>
        <end position="300"/>
    </location>
</feature>
<proteinExistence type="predicted"/>
<gene>
    <name evidence="4" type="ORF">K444DRAFT_559939</name>
</gene>
<feature type="region of interest" description="Disordered" evidence="1">
    <location>
        <begin position="1"/>
        <end position="23"/>
    </location>
</feature>
<evidence type="ECO:0000256" key="2">
    <source>
        <dbReference type="SAM" id="Phobius"/>
    </source>
</evidence>
<dbReference type="GeneID" id="36584958"/>
<dbReference type="AlphaFoldDB" id="A0A2J6TFL8"/>
<feature type="domain" description="DUF6594" evidence="3">
    <location>
        <begin position="44"/>
        <end position="291"/>
    </location>
</feature>
<protein>
    <recommendedName>
        <fullName evidence="3">DUF6594 domain-containing protein</fullName>
    </recommendedName>
</protein>
<organism evidence="4 5">
    <name type="scientific">Hyaloscypha bicolor E</name>
    <dbReference type="NCBI Taxonomy" id="1095630"/>
    <lineage>
        <taxon>Eukaryota</taxon>
        <taxon>Fungi</taxon>
        <taxon>Dikarya</taxon>
        <taxon>Ascomycota</taxon>
        <taxon>Pezizomycotina</taxon>
        <taxon>Leotiomycetes</taxon>
        <taxon>Helotiales</taxon>
        <taxon>Hyaloscyphaceae</taxon>
        <taxon>Hyaloscypha</taxon>
        <taxon>Hyaloscypha bicolor</taxon>
    </lineage>
</organism>